<accession>A0A2G5CE97</accession>
<proteinExistence type="predicted"/>
<dbReference type="Proteomes" id="UP000230069">
    <property type="component" value="Unassembled WGS sequence"/>
</dbReference>
<feature type="transmembrane region" description="Helical" evidence="1">
    <location>
        <begin position="41"/>
        <end position="57"/>
    </location>
</feature>
<protein>
    <submittedName>
        <fullName evidence="2">Uncharacterized protein</fullName>
    </submittedName>
</protein>
<evidence type="ECO:0000256" key="1">
    <source>
        <dbReference type="SAM" id="Phobius"/>
    </source>
</evidence>
<keyword evidence="1" id="KW-1133">Transmembrane helix</keyword>
<dbReference type="OrthoDB" id="514689at2759"/>
<keyword evidence="1" id="KW-0812">Transmembrane</keyword>
<dbReference type="EMBL" id="KZ305075">
    <property type="protein sequence ID" value="PIA29604.1"/>
    <property type="molecule type" value="Genomic_DNA"/>
</dbReference>
<feature type="transmembrane region" description="Helical" evidence="1">
    <location>
        <begin position="15"/>
        <end position="34"/>
    </location>
</feature>
<dbReference type="InParanoid" id="A0A2G5CE97"/>
<dbReference type="AlphaFoldDB" id="A0A2G5CE97"/>
<organism evidence="2 3">
    <name type="scientific">Aquilegia coerulea</name>
    <name type="common">Rocky mountain columbine</name>
    <dbReference type="NCBI Taxonomy" id="218851"/>
    <lineage>
        <taxon>Eukaryota</taxon>
        <taxon>Viridiplantae</taxon>
        <taxon>Streptophyta</taxon>
        <taxon>Embryophyta</taxon>
        <taxon>Tracheophyta</taxon>
        <taxon>Spermatophyta</taxon>
        <taxon>Magnoliopsida</taxon>
        <taxon>Ranunculales</taxon>
        <taxon>Ranunculaceae</taxon>
        <taxon>Thalictroideae</taxon>
        <taxon>Aquilegia</taxon>
    </lineage>
</organism>
<name>A0A2G5CE97_AQUCA</name>
<sequence length="132" mass="15520">MRLIEITTNMSTHRFYYVAHLNGMILDIVVTSNLTQTSNNDFLYFSSYVIFFFFVLTKNRLDSFHALFTISTAVHYINFKSEHTRPKSRLSLPFNGKTRCLFVIRWAKYKKWSSNVFVVSNLNPNSKQQSDT</sequence>
<keyword evidence="3" id="KW-1185">Reference proteome</keyword>
<keyword evidence="1" id="KW-0472">Membrane</keyword>
<gene>
    <name evidence="2" type="ORF">AQUCO_05800025v1</name>
</gene>
<reference evidence="2 3" key="1">
    <citation type="submission" date="2017-09" db="EMBL/GenBank/DDBJ databases">
        <title>WGS assembly of Aquilegia coerulea Goldsmith.</title>
        <authorList>
            <person name="Hodges S."/>
            <person name="Kramer E."/>
            <person name="Nordborg M."/>
            <person name="Tomkins J."/>
            <person name="Borevitz J."/>
            <person name="Derieg N."/>
            <person name="Yan J."/>
            <person name="Mihaltcheva S."/>
            <person name="Hayes R.D."/>
            <person name="Rokhsar D."/>
        </authorList>
    </citation>
    <scope>NUCLEOTIDE SEQUENCE [LARGE SCALE GENOMIC DNA]</scope>
    <source>
        <strain evidence="3">cv. Goldsmith</strain>
    </source>
</reference>
<evidence type="ECO:0000313" key="2">
    <source>
        <dbReference type="EMBL" id="PIA29604.1"/>
    </source>
</evidence>
<evidence type="ECO:0000313" key="3">
    <source>
        <dbReference type="Proteomes" id="UP000230069"/>
    </source>
</evidence>